<dbReference type="RefSeq" id="WP_145367215.1">
    <property type="nucleotide sequence ID" value="NZ_CP036275.1"/>
</dbReference>
<dbReference type="SUPFAM" id="SSF49879">
    <property type="entry name" value="SMAD/FHA domain"/>
    <property type="match status" value="1"/>
</dbReference>
<keyword evidence="5" id="KW-0804">Transcription</keyword>
<dbReference type="InterPro" id="IPR009057">
    <property type="entry name" value="Homeodomain-like_sf"/>
</dbReference>
<dbReference type="PROSITE" id="PS50045">
    <property type="entry name" value="SIGMA54_INTERACT_4"/>
    <property type="match status" value="1"/>
</dbReference>
<dbReference type="InterPro" id="IPR008984">
    <property type="entry name" value="SMAD_FHA_dom_sf"/>
</dbReference>
<dbReference type="Pfam" id="PF00498">
    <property type="entry name" value="FHA"/>
    <property type="match status" value="1"/>
</dbReference>
<dbReference type="CDD" id="cd00060">
    <property type="entry name" value="FHA"/>
    <property type="match status" value="1"/>
</dbReference>
<dbReference type="InterPro" id="IPR025944">
    <property type="entry name" value="Sigma_54_int_dom_CS"/>
</dbReference>
<dbReference type="PROSITE" id="PS50006">
    <property type="entry name" value="FHA_DOMAIN"/>
    <property type="match status" value="1"/>
</dbReference>
<evidence type="ECO:0000259" key="7">
    <source>
        <dbReference type="PROSITE" id="PS50006"/>
    </source>
</evidence>
<dbReference type="FunFam" id="3.40.50.300:FF:000006">
    <property type="entry name" value="DNA-binding transcriptional regulator NtrC"/>
    <property type="match status" value="1"/>
</dbReference>
<dbReference type="InterPro" id="IPR003593">
    <property type="entry name" value="AAA+_ATPase"/>
</dbReference>
<dbReference type="KEGG" id="mri:Mal4_08560"/>
<dbReference type="Pfam" id="PF25601">
    <property type="entry name" value="AAA_lid_14"/>
    <property type="match status" value="1"/>
</dbReference>
<dbReference type="Pfam" id="PF02954">
    <property type="entry name" value="HTH_8"/>
    <property type="match status" value="1"/>
</dbReference>
<dbReference type="SMART" id="SM00382">
    <property type="entry name" value="AAA"/>
    <property type="match status" value="1"/>
</dbReference>
<dbReference type="SUPFAM" id="SSF46689">
    <property type="entry name" value="Homeodomain-like"/>
    <property type="match status" value="1"/>
</dbReference>
<dbReference type="SMART" id="SM00240">
    <property type="entry name" value="FHA"/>
    <property type="match status" value="1"/>
</dbReference>
<dbReference type="GO" id="GO:0005524">
    <property type="term" value="F:ATP binding"/>
    <property type="evidence" value="ECO:0007669"/>
    <property type="project" value="UniProtKB-KW"/>
</dbReference>
<evidence type="ECO:0000259" key="8">
    <source>
        <dbReference type="PROSITE" id="PS50045"/>
    </source>
</evidence>
<proteinExistence type="predicted"/>
<evidence type="ECO:0000256" key="2">
    <source>
        <dbReference type="ARBA" id="ARBA00022840"/>
    </source>
</evidence>
<reference evidence="9 10" key="1">
    <citation type="submission" date="2019-02" db="EMBL/GenBank/DDBJ databases">
        <title>Deep-cultivation of Planctomycetes and their phenomic and genomic characterization uncovers novel biology.</title>
        <authorList>
            <person name="Wiegand S."/>
            <person name="Jogler M."/>
            <person name="Boedeker C."/>
            <person name="Pinto D."/>
            <person name="Vollmers J."/>
            <person name="Rivas-Marin E."/>
            <person name="Kohn T."/>
            <person name="Peeters S.H."/>
            <person name="Heuer A."/>
            <person name="Rast P."/>
            <person name="Oberbeckmann S."/>
            <person name="Bunk B."/>
            <person name="Jeske O."/>
            <person name="Meyerdierks A."/>
            <person name="Storesund J.E."/>
            <person name="Kallscheuer N."/>
            <person name="Luecker S."/>
            <person name="Lage O.M."/>
            <person name="Pohl T."/>
            <person name="Merkel B.J."/>
            <person name="Hornburger P."/>
            <person name="Mueller R.-W."/>
            <person name="Bruemmer F."/>
            <person name="Labrenz M."/>
            <person name="Spormann A.M."/>
            <person name="Op den Camp H."/>
            <person name="Overmann J."/>
            <person name="Amann R."/>
            <person name="Jetten M.S.M."/>
            <person name="Mascher T."/>
            <person name="Medema M.H."/>
            <person name="Devos D.P."/>
            <person name="Kaster A.-K."/>
            <person name="Ovreas L."/>
            <person name="Rohde M."/>
            <person name="Galperin M.Y."/>
            <person name="Jogler C."/>
        </authorList>
    </citation>
    <scope>NUCLEOTIDE SEQUENCE [LARGE SCALE GENOMIC DNA]</scope>
    <source>
        <strain evidence="9 10">Mal4</strain>
    </source>
</reference>
<dbReference type="EMBL" id="CP036275">
    <property type="protein sequence ID" value="QDU36569.1"/>
    <property type="molecule type" value="Genomic_DNA"/>
</dbReference>
<dbReference type="Pfam" id="PF00158">
    <property type="entry name" value="Sigma54_activat"/>
    <property type="match status" value="1"/>
</dbReference>
<dbReference type="InterPro" id="IPR000253">
    <property type="entry name" value="FHA_dom"/>
</dbReference>
<evidence type="ECO:0000256" key="1">
    <source>
        <dbReference type="ARBA" id="ARBA00022741"/>
    </source>
</evidence>
<dbReference type="PANTHER" id="PTHR32071">
    <property type="entry name" value="TRANSCRIPTIONAL REGULATORY PROTEIN"/>
    <property type="match status" value="1"/>
</dbReference>
<dbReference type="InterPro" id="IPR058031">
    <property type="entry name" value="AAA_lid_NorR"/>
</dbReference>
<dbReference type="Gene3D" id="2.60.200.20">
    <property type="match status" value="1"/>
</dbReference>
<dbReference type="GO" id="GO:0043565">
    <property type="term" value="F:sequence-specific DNA binding"/>
    <property type="evidence" value="ECO:0007669"/>
    <property type="project" value="InterPro"/>
</dbReference>
<evidence type="ECO:0000313" key="10">
    <source>
        <dbReference type="Proteomes" id="UP000320496"/>
    </source>
</evidence>
<feature type="domain" description="FHA" evidence="7">
    <location>
        <begin position="39"/>
        <end position="88"/>
    </location>
</feature>
<dbReference type="InterPro" id="IPR002197">
    <property type="entry name" value="HTH_Fis"/>
</dbReference>
<evidence type="ECO:0000313" key="9">
    <source>
        <dbReference type="EMBL" id="QDU36569.1"/>
    </source>
</evidence>
<keyword evidence="3" id="KW-0805">Transcription regulation</keyword>
<dbReference type="SUPFAM" id="SSF52540">
    <property type="entry name" value="P-loop containing nucleoside triphosphate hydrolases"/>
    <property type="match status" value="1"/>
</dbReference>
<dbReference type="InterPro" id="IPR027417">
    <property type="entry name" value="P-loop_NTPase"/>
</dbReference>
<evidence type="ECO:0000256" key="5">
    <source>
        <dbReference type="ARBA" id="ARBA00023163"/>
    </source>
</evidence>
<dbReference type="CDD" id="cd00009">
    <property type="entry name" value="AAA"/>
    <property type="match status" value="1"/>
</dbReference>
<evidence type="ECO:0000256" key="3">
    <source>
        <dbReference type="ARBA" id="ARBA00023015"/>
    </source>
</evidence>
<dbReference type="Gene3D" id="1.10.10.60">
    <property type="entry name" value="Homeodomain-like"/>
    <property type="match status" value="1"/>
</dbReference>
<keyword evidence="2" id="KW-0067">ATP-binding</keyword>
<keyword evidence="4" id="KW-0238">DNA-binding</keyword>
<organism evidence="9 10">
    <name type="scientific">Maioricimonas rarisocia</name>
    <dbReference type="NCBI Taxonomy" id="2528026"/>
    <lineage>
        <taxon>Bacteria</taxon>
        <taxon>Pseudomonadati</taxon>
        <taxon>Planctomycetota</taxon>
        <taxon>Planctomycetia</taxon>
        <taxon>Planctomycetales</taxon>
        <taxon>Planctomycetaceae</taxon>
        <taxon>Maioricimonas</taxon>
    </lineage>
</organism>
<evidence type="ECO:0000256" key="6">
    <source>
        <dbReference type="SAM" id="MobiDB-lite"/>
    </source>
</evidence>
<gene>
    <name evidence="9" type="primary">nifA_1</name>
    <name evidence="9" type="ORF">Mal4_08560</name>
</gene>
<feature type="domain" description="Sigma-54 factor interaction" evidence="8">
    <location>
        <begin position="167"/>
        <end position="396"/>
    </location>
</feature>
<protein>
    <submittedName>
        <fullName evidence="9">Nif-specific regulatory protein</fullName>
    </submittedName>
</protein>
<dbReference type="PANTHER" id="PTHR32071:SF57">
    <property type="entry name" value="C4-DICARBOXYLATE TRANSPORT TRANSCRIPTIONAL REGULATORY PROTEIN DCTD"/>
    <property type="match status" value="1"/>
</dbReference>
<name>A0A517Z287_9PLAN</name>
<dbReference type="Gene3D" id="3.40.50.300">
    <property type="entry name" value="P-loop containing nucleotide triphosphate hydrolases"/>
    <property type="match status" value="1"/>
</dbReference>
<sequence>MRSPHINSITPSAVATAYLVVAAAPDVDRQHTLSANSTTLIGRDPANQVVLHDEFCSRRHCKITYNGRQWLLFDNGSKNGTRVNGELIGGPHVLRPDDQILVGRTTLTFFDELATRSPDDTQNLTEDEMLAAGSSIYDAPAQEAAPAPIKRSSRRSRRSAQSDTPELIGNSASMRALREHIRRVAPTGATALIRGESGVGKELVAAAIHALSPRRNGPFVCLNCAALSESLLESELLGHERGSFTGATEQKKGKFELADGGTLFLDEVGEMSPAIQAKFLRVLEGHPFERVGGGTPINANVRVVAATNRNLESAVRAGEFRKDLYYRLMVVQILVDPLRDRRGDIAQLVDFFLDRFAGKNAQPRLQISDAALDRLQSYHWPGNVRELQNTIERAAILCQTGTITLDDIELAPVAEDVAASAPAPPEVGYHPQSLEQVELSHILATLESTNWNKSRAAEILGIERSTLDRKLKRNNVQKRWQTSFDKPA</sequence>
<dbReference type="PROSITE" id="PS00688">
    <property type="entry name" value="SIGMA54_INTERACT_3"/>
    <property type="match status" value="1"/>
</dbReference>
<dbReference type="PROSITE" id="PS00676">
    <property type="entry name" value="SIGMA54_INTERACT_2"/>
    <property type="match status" value="1"/>
</dbReference>
<dbReference type="Gene3D" id="1.10.8.60">
    <property type="match status" value="1"/>
</dbReference>
<dbReference type="Proteomes" id="UP000320496">
    <property type="component" value="Chromosome"/>
</dbReference>
<dbReference type="InterPro" id="IPR025943">
    <property type="entry name" value="Sigma_54_int_dom_ATP-bd_2"/>
</dbReference>
<dbReference type="OrthoDB" id="9761019at2"/>
<dbReference type="InterPro" id="IPR002078">
    <property type="entry name" value="Sigma_54_int"/>
</dbReference>
<dbReference type="PRINTS" id="PR01590">
    <property type="entry name" value="HTHFIS"/>
</dbReference>
<keyword evidence="1" id="KW-0547">Nucleotide-binding</keyword>
<accession>A0A517Z287</accession>
<feature type="region of interest" description="Disordered" evidence="6">
    <location>
        <begin position="141"/>
        <end position="172"/>
    </location>
</feature>
<dbReference type="GO" id="GO:0006355">
    <property type="term" value="P:regulation of DNA-templated transcription"/>
    <property type="evidence" value="ECO:0007669"/>
    <property type="project" value="InterPro"/>
</dbReference>
<dbReference type="AlphaFoldDB" id="A0A517Z287"/>
<evidence type="ECO:0000256" key="4">
    <source>
        <dbReference type="ARBA" id="ARBA00023125"/>
    </source>
</evidence>
<keyword evidence="10" id="KW-1185">Reference proteome</keyword>